<evidence type="ECO:0000256" key="3">
    <source>
        <dbReference type="ARBA" id="ARBA00022771"/>
    </source>
</evidence>
<feature type="compositionally biased region" description="Basic and acidic residues" evidence="8">
    <location>
        <begin position="65"/>
        <end position="75"/>
    </location>
</feature>
<feature type="compositionally biased region" description="Basic and acidic residues" evidence="8">
    <location>
        <begin position="238"/>
        <end position="259"/>
    </location>
</feature>
<dbReference type="Gene3D" id="4.10.1060.10">
    <property type="entry name" value="Zinc finger, RanBP2-type"/>
    <property type="match status" value="1"/>
</dbReference>
<dbReference type="FunFam" id="4.10.1060.10:FF:000017">
    <property type="entry name" value="FUS RNA-binding protein"/>
    <property type="match status" value="1"/>
</dbReference>
<name>A0AAV1D030_OLDCO</name>
<evidence type="ECO:0000313" key="11">
    <source>
        <dbReference type="Proteomes" id="UP001161247"/>
    </source>
</evidence>
<evidence type="ECO:0000256" key="7">
    <source>
        <dbReference type="PROSITE-ProRule" id="PRU00322"/>
    </source>
</evidence>
<organism evidence="10 11">
    <name type="scientific">Oldenlandia corymbosa var. corymbosa</name>
    <dbReference type="NCBI Taxonomy" id="529605"/>
    <lineage>
        <taxon>Eukaryota</taxon>
        <taxon>Viridiplantae</taxon>
        <taxon>Streptophyta</taxon>
        <taxon>Embryophyta</taxon>
        <taxon>Tracheophyta</taxon>
        <taxon>Spermatophyta</taxon>
        <taxon>Magnoliopsida</taxon>
        <taxon>eudicotyledons</taxon>
        <taxon>Gunneridae</taxon>
        <taxon>Pentapetalae</taxon>
        <taxon>asterids</taxon>
        <taxon>lamiids</taxon>
        <taxon>Gentianales</taxon>
        <taxon>Rubiaceae</taxon>
        <taxon>Rubioideae</taxon>
        <taxon>Spermacoceae</taxon>
        <taxon>Hedyotis-Oldenlandia complex</taxon>
        <taxon>Oldenlandia</taxon>
    </lineage>
</organism>
<sequence length="365" mass="40731">MGSRDKDHSTPHQPLLSSLVVRPTDSGGAAGGGGGGGGATGAGGPGSDYEPGEVRRDAAPGPYSHSDRLSDDHGYRLRTGSVSPVHHRSGNRYSPGFDHSGAPPRSRNYGSGRDQNRYQDNSPPHGRERNGSRFNSRGFDGPGHGPGPFRGEAAPRNNPNVRPREGDWICSDPACNNLNFARREICNNCKKPRNATTRSPPRRGYPAPPPLPPRRFPGPPDRSPGRMMNGYRSPPRGWARDDPRDFRGVPPYARHEGRFPDLSLRRPDYAVDDYRDRSRFERPPPLEWSHRDRVRDNILNERKGYERRALSPPPVAPPPRGHWARGIRERSRSPIRGGAPLKDYRRDMYMERGRDDRRGMGRAAY</sequence>
<dbReference type="InterPro" id="IPR036443">
    <property type="entry name" value="Znf_RanBP2_sf"/>
</dbReference>
<keyword evidence="3 7" id="KW-0863">Zinc-finger</keyword>
<evidence type="ECO:0000256" key="2">
    <source>
        <dbReference type="ARBA" id="ARBA00022723"/>
    </source>
</evidence>
<evidence type="ECO:0000259" key="9">
    <source>
        <dbReference type="PROSITE" id="PS50199"/>
    </source>
</evidence>
<keyword evidence="4" id="KW-0862">Zinc</keyword>
<dbReference type="PANTHER" id="PTHR23238">
    <property type="entry name" value="RNA BINDING PROTEIN"/>
    <property type="match status" value="1"/>
</dbReference>
<comment type="subcellular location">
    <subcellularLocation>
        <location evidence="1">Nucleus</location>
    </subcellularLocation>
</comment>
<keyword evidence="11" id="KW-1185">Reference proteome</keyword>
<evidence type="ECO:0000256" key="5">
    <source>
        <dbReference type="ARBA" id="ARBA00022884"/>
    </source>
</evidence>
<reference evidence="10" key="1">
    <citation type="submission" date="2023-03" db="EMBL/GenBank/DDBJ databases">
        <authorList>
            <person name="Julca I."/>
        </authorList>
    </citation>
    <scope>NUCLEOTIDE SEQUENCE</scope>
</reference>
<feature type="region of interest" description="Disordered" evidence="8">
    <location>
        <begin position="187"/>
        <end position="259"/>
    </location>
</feature>
<dbReference type="GO" id="GO:0006355">
    <property type="term" value="P:regulation of DNA-templated transcription"/>
    <property type="evidence" value="ECO:0007669"/>
    <property type="project" value="InterPro"/>
</dbReference>
<feature type="domain" description="RanBP2-type" evidence="9">
    <location>
        <begin position="164"/>
        <end position="195"/>
    </location>
</feature>
<dbReference type="EMBL" id="OX459120">
    <property type="protein sequence ID" value="CAI9100359.1"/>
    <property type="molecule type" value="Genomic_DNA"/>
</dbReference>
<feature type="compositionally biased region" description="Gly residues" evidence="8">
    <location>
        <begin position="28"/>
        <end position="46"/>
    </location>
</feature>
<gene>
    <name evidence="10" type="ORF">OLC1_LOCUS10212</name>
</gene>
<evidence type="ECO:0000256" key="4">
    <source>
        <dbReference type="ARBA" id="ARBA00022833"/>
    </source>
</evidence>
<feature type="compositionally biased region" description="Basic and acidic residues" evidence="8">
    <location>
        <begin position="342"/>
        <end position="359"/>
    </location>
</feature>
<keyword evidence="2" id="KW-0479">Metal-binding</keyword>
<dbReference type="AlphaFoldDB" id="A0AAV1D030"/>
<feature type="compositionally biased region" description="Basic and acidic residues" evidence="8">
    <location>
        <begin position="1"/>
        <end position="10"/>
    </location>
</feature>
<feature type="region of interest" description="Disordered" evidence="8">
    <location>
        <begin position="302"/>
        <end position="365"/>
    </location>
</feature>
<feature type="compositionally biased region" description="Pro residues" evidence="8">
    <location>
        <begin position="206"/>
        <end position="222"/>
    </location>
</feature>
<keyword evidence="6" id="KW-0539">Nucleus</keyword>
<dbReference type="PROSITE" id="PS01358">
    <property type="entry name" value="ZF_RANBP2_1"/>
    <property type="match status" value="1"/>
</dbReference>
<evidence type="ECO:0000256" key="1">
    <source>
        <dbReference type="ARBA" id="ARBA00004123"/>
    </source>
</evidence>
<protein>
    <submittedName>
        <fullName evidence="10">OLC1v1037340C1</fullName>
    </submittedName>
</protein>
<dbReference type="InterPro" id="IPR001876">
    <property type="entry name" value="Znf_RanBP2"/>
</dbReference>
<feature type="region of interest" description="Disordered" evidence="8">
    <location>
        <begin position="1"/>
        <end position="168"/>
    </location>
</feature>
<accession>A0AAV1D030</accession>
<dbReference type="PROSITE" id="PS50199">
    <property type="entry name" value="ZF_RANBP2_2"/>
    <property type="match status" value="1"/>
</dbReference>
<dbReference type="InterPro" id="IPR034870">
    <property type="entry name" value="TET_fam"/>
</dbReference>
<dbReference type="Proteomes" id="UP001161247">
    <property type="component" value="Chromosome 3"/>
</dbReference>
<keyword evidence="5" id="KW-0694">RNA-binding</keyword>
<dbReference type="SMART" id="SM00547">
    <property type="entry name" value="ZnF_RBZ"/>
    <property type="match status" value="1"/>
</dbReference>
<dbReference type="GO" id="GO:0003723">
    <property type="term" value="F:RNA binding"/>
    <property type="evidence" value="ECO:0007669"/>
    <property type="project" value="UniProtKB-KW"/>
</dbReference>
<evidence type="ECO:0000256" key="8">
    <source>
        <dbReference type="SAM" id="MobiDB-lite"/>
    </source>
</evidence>
<proteinExistence type="predicted"/>
<evidence type="ECO:0000256" key="6">
    <source>
        <dbReference type="ARBA" id="ARBA00023242"/>
    </source>
</evidence>
<dbReference type="GO" id="GO:0005634">
    <property type="term" value="C:nucleus"/>
    <property type="evidence" value="ECO:0007669"/>
    <property type="project" value="UniProtKB-SubCell"/>
</dbReference>
<feature type="compositionally biased region" description="Pro residues" evidence="8">
    <location>
        <begin position="311"/>
        <end position="320"/>
    </location>
</feature>
<dbReference type="SUPFAM" id="SSF90209">
    <property type="entry name" value="Ran binding protein zinc finger-like"/>
    <property type="match status" value="1"/>
</dbReference>
<dbReference type="GO" id="GO:0008270">
    <property type="term" value="F:zinc ion binding"/>
    <property type="evidence" value="ECO:0007669"/>
    <property type="project" value="UniProtKB-KW"/>
</dbReference>
<evidence type="ECO:0000313" key="10">
    <source>
        <dbReference type="EMBL" id="CAI9100359.1"/>
    </source>
</evidence>